<evidence type="ECO:0000313" key="2">
    <source>
        <dbReference type="EMBL" id="TWH90856.1"/>
    </source>
</evidence>
<proteinExistence type="predicted"/>
<feature type="transmembrane region" description="Helical" evidence="1">
    <location>
        <begin position="31"/>
        <end position="50"/>
    </location>
</feature>
<sequence length="52" mass="5909">MKDKKYHVGIFILAISMLAINNNVFLDYAQLRIISILITISIVIIAFLGMKQ</sequence>
<organism evidence="2 3">
    <name type="scientific">Cytobacillus oceanisediminis</name>
    <dbReference type="NCBI Taxonomy" id="665099"/>
    <lineage>
        <taxon>Bacteria</taxon>
        <taxon>Bacillati</taxon>
        <taxon>Bacillota</taxon>
        <taxon>Bacilli</taxon>
        <taxon>Bacillales</taxon>
        <taxon>Bacillaceae</taxon>
        <taxon>Cytobacillus</taxon>
    </lineage>
</organism>
<dbReference type="AlphaFoldDB" id="A0A562K676"/>
<dbReference type="Proteomes" id="UP000318667">
    <property type="component" value="Unassembled WGS sequence"/>
</dbReference>
<evidence type="ECO:0000313" key="3">
    <source>
        <dbReference type="Proteomes" id="UP000318667"/>
    </source>
</evidence>
<name>A0A562K676_9BACI</name>
<reference evidence="2 3" key="1">
    <citation type="journal article" date="2015" name="Stand. Genomic Sci.">
        <title>Genomic Encyclopedia of Bacterial and Archaeal Type Strains, Phase III: the genomes of soil and plant-associated and newly described type strains.</title>
        <authorList>
            <person name="Whitman W.B."/>
            <person name="Woyke T."/>
            <person name="Klenk H.P."/>
            <person name="Zhou Y."/>
            <person name="Lilburn T.G."/>
            <person name="Beck B.J."/>
            <person name="De Vos P."/>
            <person name="Vandamme P."/>
            <person name="Eisen J.A."/>
            <person name="Garrity G."/>
            <person name="Hugenholtz P."/>
            <person name="Kyrpides N.C."/>
        </authorList>
    </citation>
    <scope>NUCLEOTIDE SEQUENCE [LARGE SCALE GENOMIC DNA]</scope>
    <source>
        <strain evidence="2 3">CGMCC 1.10115</strain>
    </source>
</reference>
<gene>
    <name evidence="2" type="ORF">IQ19_00306</name>
</gene>
<accession>A0A562K676</accession>
<evidence type="ECO:0000256" key="1">
    <source>
        <dbReference type="SAM" id="Phobius"/>
    </source>
</evidence>
<protein>
    <submittedName>
        <fullName evidence="2">Uncharacterized protein</fullName>
    </submittedName>
</protein>
<keyword evidence="1" id="KW-0472">Membrane</keyword>
<keyword evidence="3" id="KW-1185">Reference proteome</keyword>
<comment type="caution">
    <text evidence="2">The sequence shown here is derived from an EMBL/GenBank/DDBJ whole genome shotgun (WGS) entry which is preliminary data.</text>
</comment>
<keyword evidence="1" id="KW-1133">Transmembrane helix</keyword>
<feature type="transmembrane region" description="Helical" evidence="1">
    <location>
        <begin position="7"/>
        <end position="25"/>
    </location>
</feature>
<keyword evidence="1" id="KW-0812">Transmembrane</keyword>
<dbReference type="EMBL" id="VLKI01000001">
    <property type="protein sequence ID" value="TWH90856.1"/>
    <property type="molecule type" value="Genomic_DNA"/>
</dbReference>